<reference evidence="3" key="1">
    <citation type="submission" date="2005-09" db="EMBL/GenBank/DDBJ databases">
        <authorList>
            <person name="Mural R.J."/>
            <person name="Li P.W."/>
            <person name="Adams M.D."/>
            <person name="Amanatides P.G."/>
            <person name="Baden-Tillson H."/>
            <person name="Barnstead M."/>
            <person name="Chin S.H."/>
            <person name="Dew I."/>
            <person name="Evans C.A."/>
            <person name="Ferriera S."/>
            <person name="Flanigan M."/>
            <person name="Fosler C."/>
            <person name="Glodek A."/>
            <person name="Gu Z."/>
            <person name="Holt R.A."/>
            <person name="Jennings D."/>
            <person name="Kraft C.L."/>
            <person name="Lu F."/>
            <person name="Nguyen T."/>
            <person name="Nusskern D.R."/>
            <person name="Pfannkoch C.M."/>
            <person name="Sitter C."/>
            <person name="Sutton G.G."/>
            <person name="Venter J.C."/>
            <person name="Wang Z."/>
            <person name="Woodage T."/>
            <person name="Zheng X.H."/>
            <person name="Zhong F."/>
        </authorList>
    </citation>
    <scope>NUCLEOTIDE SEQUENCE [LARGE SCALE GENOMIC DNA]</scope>
    <source>
        <strain>BN</strain>
        <strain evidence="3">Sprague-Dawley</strain>
    </source>
</reference>
<evidence type="ECO:0000313" key="2">
    <source>
        <dbReference type="EMBL" id="EDM14434.1"/>
    </source>
</evidence>
<keyword evidence="1" id="KW-0732">Signal</keyword>
<accession>A6IX02</accession>
<dbReference type="AlphaFoldDB" id="A6IX02"/>
<gene>
    <name evidence="2" type="ORF">rCG_46622</name>
</gene>
<name>A6IX02_RAT</name>
<evidence type="ECO:0000313" key="3">
    <source>
        <dbReference type="Proteomes" id="UP000234681"/>
    </source>
</evidence>
<dbReference type="EMBL" id="CH473971">
    <property type="protein sequence ID" value="EDM14434.1"/>
    <property type="molecule type" value="Genomic_DNA"/>
</dbReference>
<protein>
    <submittedName>
        <fullName evidence="2">RCG46622</fullName>
    </submittedName>
</protein>
<feature type="signal peptide" evidence="1">
    <location>
        <begin position="1"/>
        <end position="23"/>
    </location>
</feature>
<organism evidence="2 3">
    <name type="scientific">Rattus norvegicus</name>
    <name type="common">Rat</name>
    <dbReference type="NCBI Taxonomy" id="10116"/>
    <lineage>
        <taxon>Eukaryota</taxon>
        <taxon>Metazoa</taxon>
        <taxon>Chordata</taxon>
        <taxon>Craniata</taxon>
        <taxon>Vertebrata</taxon>
        <taxon>Euteleostomi</taxon>
        <taxon>Mammalia</taxon>
        <taxon>Eutheria</taxon>
        <taxon>Euarchontoglires</taxon>
        <taxon>Glires</taxon>
        <taxon>Rodentia</taxon>
        <taxon>Myomorpha</taxon>
        <taxon>Muroidea</taxon>
        <taxon>Muridae</taxon>
        <taxon>Murinae</taxon>
        <taxon>Rattus</taxon>
    </lineage>
</organism>
<evidence type="ECO:0000256" key="1">
    <source>
        <dbReference type="SAM" id="SignalP"/>
    </source>
</evidence>
<dbReference type="Proteomes" id="UP000234681">
    <property type="component" value="Chromosome 18"/>
</dbReference>
<proteinExistence type="predicted"/>
<feature type="chain" id="PRO_5039889228" evidence="1">
    <location>
        <begin position="24"/>
        <end position="84"/>
    </location>
</feature>
<sequence>MRQDCPHKRKPFLFAFSSHHVLALELPFVCQIQSHAGERGFRYKMHANIVSWLRVTSVPVLQTIFRDTARLRLLGLEVLRKHKT</sequence>